<evidence type="ECO:0000313" key="4">
    <source>
        <dbReference type="Proteomes" id="UP000264353"/>
    </source>
</evidence>
<name>A0A398AF46_BRACM</name>
<sequence>MKLKRRRLVYVSVKIESLSLGTTRMCFSKVSSEPDRVETMALECGLKERENEMSFLDGVELEKPEGRVEPDVSLYNAVIHGMCLIREFKFAKELYVEMREMRLEPDGKTRAMMLQNLKRL</sequence>
<dbReference type="InterPro" id="IPR002885">
    <property type="entry name" value="PPR_rpt"/>
</dbReference>
<evidence type="ECO:0000256" key="1">
    <source>
        <dbReference type="ARBA" id="ARBA00022737"/>
    </source>
</evidence>
<feature type="repeat" description="PPR" evidence="2">
    <location>
        <begin position="71"/>
        <end position="105"/>
    </location>
</feature>
<dbReference type="AlphaFoldDB" id="A0A398AF46"/>
<dbReference type="NCBIfam" id="TIGR00756">
    <property type="entry name" value="PPR"/>
    <property type="match status" value="1"/>
</dbReference>
<evidence type="ECO:0000313" key="3">
    <source>
        <dbReference type="EMBL" id="RID76397.1"/>
    </source>
</evidence>
<dbReference type="Proteomes" id="UP000264353">
    <property type="component" value="Chromosome A2"/>
</dbReference>
<keyword evidence="1" id="KW-0677">Repeat</keyword>
<dbReference type="EMBL" id="CM010629">
    <property type="protein sequence ID" value="RID76397.1"/>
    <property type="molecule type" value="Genomic_DNA"/>
</dbReference>
<dbReference type="Gene3D" id="1.25.40.10">
    <property type="entry name" value="Tetratricopeptide repeat domain"/>
    <property type="match status" value="1"/>
</dbReference>
<accession>A0A398AF46</accession>
<evidence type="ECO:0000256" key="2">
    <source>
        <dbReference type="PROSITE-ProRule" id="PRU00708"/>
    </source>
</evidence>
<dbReference type="Pfam" id="PF13041">
    <property type="entry name" value="PPR_2"/>
    <property type="match status" value="1"/>
</dbReference>
<dbReference type="PROSITE" id="PS51375">
    <property type="entry name" value="PPR"/>
    <property type="match status" value="1"/>
</dbReference>
<gene>
    <name evidence="3" type="ORF">BRARA_B03370</name>
</gene>
<organism evidence="3 4">
    <name type="scientific">Brassica campestris</name>
    <name type="common">Field mustard</name>
    <dbReference type="NCBI Taxonomy" id="3711"/>
    <lineage>
        <taxon>Eukaryota</taxon>
        <taxon>Viridiplantae</taxon>
        <taxon>Streptophyta</taxon>
        <taxon>Embryophyta</taxon>
        <taxon>Tracheophyta</taxon>
        <taxon>Spermatophyta</taxon>
        <taxon>Magnoliopsida</taxon>
        <taxon>eudicotyledons</taxon>
        <taxon>Gunneridae</taxon>
        <taxon>Pentapetalae</taxon>
        <taxon>rosids</taxon>
        <taxon>malvids</taxon>
        <taxon>Brassicales</taxon>
        <taxon>Brassicaceae</taxon>
        <taxon>Brassiceae</taxon>
        <taxon>Brassica</taxon>
    </lineage>
</organism>
<reference evidence="3 4" key="1">
    <citation type="submission" date="2018-06" db="EMBL/GenBank/DDBJ databases">
        <title>WGS assembly of Brassica rapa FPsc.</title>
        <authorList>
            <person name="Bowman J."/>
            <person name="Kohchi T."/>
            <person name="Yamato K."/>
            <person name="Jenkins J."/>
            <person name="Shu S."/>
            <person name="Ishizaki K."/>
            <person name="Yamaoka S."/>
            <person name="Nishihama R."/>
            <person name="Nakamura Y."/>
            <person name="Berger F."/>
            <person name="Adam C."/>
            <person name="Aki S."/>
            <person name="Althoff F."/>
            <person name="Araki T."/>
            <person name="Arteaga-Vazquez M."/>
            <person name="Balasubrmanian S."/>
            <person name="Bauer D."/>
            <person name="Boehm C."/>
            <person name="Briginshaw L."/>
            <person name="Caballero-Perez J."/>
            <person name="Catarino B."/>
            <person name="Chen F."/>
            <person name="Chiyoda S."/>
            <person name="Chovatia M."/>
            <person name="Davies K."/>
            <person name="Delmans M."/>
            <person name="Demura T."/>
            <person name="Dierschke T."/>
            <person name="Dolan L."/>
            <person name="Dorantes-Acosta A."/>
            <person name="Eklund D."/>
            <person name="Florent S."/>
            <person name="Flores-Sandoval E."/>
            <person name="Fujiyama A."/>
            <person name="Fukuzawa H."/>
            <person name="Galik B."/>
            <person name="Grimanelli D."/>
            <person name="Grimwood J."/>
            <person name="Grossniklaus U."/>
            <person name="Hamada T."/>
            <person name="Haseloff J."/>
            <person name="Hetherington A."/>
            <person name="Higo A."/>
            <person name="Hirakawa Y."/>
            <person name="Hundley H."/>
            <person name="Ikeda Y."/>
            <person name="Inoue K."/>
            <person name="Inoue S."/>
            <person name="Ishida S."/>
            <person name="Jia Q."/>
            <person name="Kakita M."/>
            <person name="Kanazawa T."/>
            <person name="Kawai Y."/>
            <person name="Kawashima T."/>
            <person name="Kennedy M."/>
            <person name="Kinose K."/>
            <person name="Kinoshita T."/>
            <person name="Kohara Y."/>
            <person name="Koide E."/>
            <person name="Komatsu K."/>
            <person name="Kopischke S."/>
            <person name="Kubo M."/>
            <person name="Kyozuka J."/>
            <person name="Lagercrantz U."/>
            <person name="Lin S."/>
            <person name="Lindquist E."/>
            <person name="Lipzen A."/>
            <person name="Lu C."/>
            <person name="Luna E."/>
            <person name="Martienssen R."/>
            <person name="Minamino N."/>
            <person name="Mizutani M."/>
            <person name="Mizutani M."/>
            <person name="Mochizuki N."/>
            <person name="Monte I."/>
            <person name="Mosher R."/>
            <person name="Nagasaki H."/>
            <person name="Nakagami H."/>
            <person name="Naramoto S."/>
            <person name="Nishitani K."/>
            <person name="Ohtani M."/>
            <person name="Okamoto T."/>
            <person name="Okumura M."/>
            <person name="Phillips J."/>
            <person name="Pollak B."/>
            <person name="Reinders A."/>
            <person name="Roevekamp M."/>
            <person name="Sano R."/>
            <person name="Sawa S."/>
            <person name="Schmid M."/>
            <person name="Shirakawa M."/>
            <person name="Solano R."/>
            <person name="Spunde A."/>
            <person name="Suetsugu N."/>
            <person name="Sugano S."/>
            <person name="Sugiyama A."/>
            <person name="Sun R."/>
            <person name="Suzuki Y."/>
            <person name="Takenaka M."/>
            <person name="Takezawa D."/>
            <person name="Tomogane H."/>
            <person name="Tsuzuki M."/>
            <person name="Ueda T."/>
            <person name="Umeda M."/>
            <person name="Ward J."/>
            <person name="Watanabe Y."/>
            <person name="Yazaki K."/>
            <person name="Yokoyama R."/>
            <person name="Yoshitake Y."/>
            <person name="Yotsui I."/>
            <person name="Zachgo S."/>
            <person name="Schmutz J."/>
        </authorList>
    </citation>
    <scope>NUCLEOTIDE SEQUENCE [LARGE SCALE GENOMIC DNA]</scope>
    <source>
        <strain evidence="4">cv. B-3</strain>
    </source>
</reference>
<dbReference type="InterPro" id="IPR011990">
    <property type="entry name" value="TPR-like_helical_dom_sf"/>
</dbReference>
<evidence type="ECO:0008006" key="5">
    <source>
        <dbReference type="Google" id="ProtNLM"/>
    </source>
</evidence>
<protein>
    <recommendedName>
        <fullName evidence="5">Pentacotripeptide-repeat region of PRORP domain-containing protein</fullName>
    </recommendedName>
</protein>
<proteinExistence type="predicted"/>